<evidence type="ECO:0000313" key="2">
    <source>
        <dbReference type="Proteomes" id="UP000694857"/>
    </source>
</evidence>
<dbReference type="RefSeq" id="XP_036703243.1">
    <property type="nucleotide sequence ID" value="XM_036847348.1"/>
</dbReference>
<feature type="compositionally biased region" description="Basic and acidic residues" evidence="1">
    <location>
        <begin position="32"/>
        <end position="61"/>
    </location>
</feature>
<name>A0A8B8X0X4_BALMU</name>
<evidence type="ECO:0000256" key="1">
    <source>
        <dbReference type="SAM" id="MobiDB-lite"/>
    </source>
</evidence>
<dbReference type="AlphaFoldDB" id="A0A8B8X0X4"/>
<gene>
    <name evidence="3" type="primary">LOC118892605</name>
</gene>
<proteinExistence type="predicted"/>
<protein>
    <submittedName>
        <fullName evidence="3">Protein SPT2 homolog</fullName>
    </submittedName>
</protein>
<keyword evidence="2" id="KW-1185">Reference proteome</keyword>
<dbReference type="Proteomes" id="UP000694857">
    <property type="component" value="Chromosome 3"/>
</dbReference>
<reference evidence="3" key="1">
    <citation type="submission" date="2025-08" db="UniProtKB">
        <authorList>
            <consortium name="RefSeq"/>
        </authorList>
    </citation>
    <scope>IDENTIFICATION</scope>
    <source>
        <tissue evidence="3">Epidermis and Blubber</tissue>
    </source>
</reference>
<dbReference type="GeneID" id="118892605"/>
<dbReference type="KEGG" id="bmus:118892605"/>
<sequence>MSLPPRLQQHFTARQGGRPRGAAELGVGRGGPGREGREGGEEAGKKWRGEETEGEGRKGAGEEGPGCPDRRGTGPGQPSRQARREAPIGIQVFASAWNAPPSPIQVLVYCNIPPSGPALTPPGLGVSLSGCVSTPRAGGSSGPGRRPVTQQFAVSRFEFLIPIFNMRPSKPRELPFWTHSIDQQVWDLVTLLSLREPRDTTTSGKSQQGHRS</sequence>
<evidence type="ECO:0000313" key="3">
    <source>
        <dbReference type="RefSeq" id="XP_036703243.1"/>
    </source>
</evidence>
<organism evidence="2 3">
    <name type="scientific">Balaenoptera musculus</name>
    <name type="common">Blue whale</name>
    <dbReference type="NCBI Taxonomy" id="9771"/>
    <lineage>
        <taxon>Eukaryota</taxon>
        <taxon>Metazoa</taxon>
        <taxon>Chordata</taxon>
        <taxon>Craniata</taxon>
        <taxon>Vertebrata</taxon>
        <taxon>Euteleostomi</taxon>
        <taxon>Mammalia</taxon>
        <taxon>Eutheria</taxon>
        <taxon>Laurasiatheria</taxon>
        <taxon>Artiodactyla</taxon>
        <taxon>Whippomorpha</taxon>
        <taxon>Cetacea</taxon>
        <taxon>Mysticeti</taxon>
        <taxon>Balaenopteridae</taxon>
        <taxon>Balaenoptera</taxon>
    </lineage>
</organism>
<feature type="region of interest" description="Disordered" evidence="1">
    <location>
        <begin position="1"/>
        <end position="83"/>
    </location>
</feature>
<accession>A0A8B8X0X4</accession>